<name>A0AAD7ATM9_9AGAR</name>
<dbReference type="Proteomes" id="UP001218218">
    <property type="component" value="Unassembled WGS sequence"/>
</dbReference>
<proteinExistence type="predicted"/>
<reference evidence="3" key="1">
    <citation type="submission" date="2023-03" db="EMBL/GenBank/DDBJ databases">
        <title>Massive genome expansion in bonnet fungi (Mycena s.s.) driven by repeated elements and novel gene families across ecological guilds.</title>
        <authorList>
            <consortium name="Lawrence Berkeley National Laboratory"/>
            <person name="Harder C.B."/>
            <person name="Miyauchi S."/>
            <person name="Viragh M."/>
            <person name="Kuo A."/>
            <person name="Thoen E."/>
            <person name="Andreopoulos B."/>
            <person name="Lu D."/>
            <person name="Skrede I."/>
            <person name="Drula E."/>
            <person name="Henrissat B."/>
            <person name="Morin E."/>
            <person name="Kohler A."/>
            <person name="Barry K."/>
            <person name="LaButti K."/>
            <person name="Morin E."/>
            <person name="Salamov A."/>
            <person name="Lipzen A."/>
            <person name="Mereny Z."/>
            <person name="Hegedus B."/>
            <person name="Baldrian P."/>
            <person name="Stursova M."/>
            <person name="Weitz H."/>
            <person name="Taylor A."/>
            <person name="Grigoriev I.V."/>
            <person name="Nagy L.G."/>
            <person name="Martin F."/>
            <person name="Kauserud H."/>
        </authorList>
    </citation>
    <scope>NUCLEOTIDE SEQUENCE</scope>
    <source>
        <strain evidence="3">CBHHK002</strain>
    </source>
</reference>
<keyword evidence="2" id="KW-1133">Transmembrane helix</keyword>
<keyword evidence="2" id="KW-0812">Transmembrane</keyword>
<protein>
    <submittedName>
        <fullName evidence="3">Uncharacterized protein</fullName>
    </submittedName>
</protein>
<comment type="caution">
    <text evidence="3">The sequence shown here is derived from an EMBL/GenBank/DDBJ whole genome shotgun (WGS) entry which is preliminary data.</text>
</comment>
<keyword evidence="2" id="KW-0472">Membrane</keyword>
<feature type="transmembrane region" description="Helical" evidence="2">
    <location>
        <begin position="140"/>
        <end position="162"/>
    </location>
</feature>
<evidence type="ECO:0000313" key="4">
    <source>
        <dbReference type="Proteomes" id="UP001218218"/>
    </source>
</evidence>
<sequence>MPFLFLSFPSAGTLFKTAVTIFLTLWFLAYPFITYCTGLTAEERSMELSICQYYAFARLRELHAPQLLRLRYLDENDPHSTIFVEVVPPSSFNPFLFVDAPPLFKPTTTRVADAVNIKVTASLVSAPRPGALPVHSPLRVLPLVLGLGAVAVFVLIGVVLFIKTTIRSTAPSLVLAVHQFDPTCKTTQGETADVVVAEDEHESHVYDLATLFYDVSSQHLFTVTDFLSSDDSAVAAVPEPTNTATELDISVVSAPNVVLPVPAFTSPSDSSPVVDTAPVESVEHGSRPDRERVRTEVEAMPLRASERTRTRTAPGHQLVPASTSVPSAAVSRIVPLPPLRIPPAVQRPALAPVLSSLTSPATASFPVAPSPGSPVVSSSRANTTISDVPGAILYQTQAPTSSSNIIHSTGPPPPSVEYRPRPQYNPQQTRRASKIVFHGRSDMPPHAASLYLPPVSLHQPNLPMRTMLAAQAQYPGHFDRNPHFQSQLYVPYAYSGHADRRALSAW</sequence>
<dbReference type="EMBL" id="JARIHO010000001">
    <property type="protein sequence ID" value="KAJ7367786.1"/>
    <property type="molecule type" value="Genomic_DNA"/>
</dbReference>
<organism evidence="3 4">
    <name type="scientific">Mycena albidolilacea</name>
    <dbReference type="NCBI Taxonomy" id="1033008"/>
    <lineage>
        <taxon>Eukaryota</taxon>
        <taxon>Fungi</taxon>
        <taxon>Dikarya</taxon>
        <taxon>Basidiomycota</taxon>
        <taxon>Agaricomycotina</taxon>
        <taxon>Agaricomycetes</taxon>
        <taxon>Agaricomycetidae</taxon>
        <taxon>Agaricales</taxon>
        <taxon>Marasmiineae</taxon>
        <taxon>Mycenaceae</taxon>
        <taxon>Mycena</taxon>
    </lineage>
</organism>
<keyword evidence="4" id="KW-1185">Reference proteome</keyword>
<evidence type="ECO:0000256" key="1">
    <source>
        <dbReference type="SAM" id="MobiDB-lite"/>
    </source>
</evidence>
<feature type="region of interest" description="Disordered" evidence="1">
    <location>
        <begin position="267"/>
        <end position="292"/>
    </location>
</feature>
<evidence type="ECO:0000256" key="2">
    <source>
        <dbReference type="SAM" id="Phobius"/>
    </source>
</evidence>
<accession>A0AAD7ATM9</accession>
<gene>
    <name evidence="3" type="ORF">DFH08DRAFT_928185</name>
</gene>
<feature type="compositionally biased region" description="Basic and acidic residues" evidence="1">
    <location>
        <begin position="281"/>
        <end position="292"/>
    </location>
</feature>
<evidence type="ECO:0000313" key="3">
    <source>
        <dbReference type="EMBL" id="KAJ7367786.1"/>
    </source>
</evidence>
<feature type="region of interest" description="Disordered" evidence="1">
    <location>
        <begin position="399"/>
        <end position="425"/>
    </location>
</feature>
<dbReference type="AlphaFoldDB" id="A0AAD7ATM9"/>
<feature type="transmembrane region" description="Helical" evidence="2">
    <location>
        <begin position="20"/>
        <end position="41"/>
    </location>
</feature>